<dbReference type="Gene3D" id="2.180.10.10">
    <property type="entry name" value="RHS repeat-associated core"/>
    <property type="match status" value="1"/>
</dbReference>
<comment type="caution">
    <text evidence="2">The sequence shown here is derived from an EMBL/GenBank/DDBJ whole genome shotgun (WGS) entry which is preliminary data.</text>
</comment>
<feature type="signal peptide" evidence="1">
    <location>
        <begin position="1"/>
        <end position="26"/>
    </location>
</feature>
<protein>
    <recommendedName>
        <fullName evidence="4">DUF4595 domain-containing protein</fullName>
    </recommendedName>
</protein>
<name>A0A847RT06_9BACT</name>
<dbReference type="RefSeq" id="WP_168872051.1">
    <property type="nucleotide sequence ID" value="NZ_JABAIA010000002.1"/>
</dbReference>
<evidence type="ECO:0000256" key="1">
    <source>
        <dbReference type="SAM" id="SignalP"/>
    </source>
</evidence>
<sequence length="283" mass="31812">MKKTNTLGRYACAAVALLFLATACSKSDNSEPIPVDPVKPGPFLLETVTTTTSSGTKTDSFVYNNKHQLIAIYIPSRMRPENGQSFEMTYDEAGRVAKTINNSKSGIISVGNPNWKGGKVSIFEQHPECSNCVDQSWSYEFNNLGQVGLIGSKDSLFSTDVVRYFEYTYEGKDVVKEYQYPGGPKVHDPARGYTYTYKYDKGNNPFYTIYKNNPYVHFYSELTSVDVMPSEHNLSYADHAGTTYTYENSYDEKTGLLMTQKVTITNSSSVSYKSARFKYIEVK</sequence>
<keyword evidence="3" id="KW-1185">Reference proteome</keyword>
<dbReference type="Proteomes" id="UP000570474">
    <property type="component" value="Unassembled WGS sequence"/>
</dbReference>
<reference evidence="2 3" key="1">
    <citation type="submission" date="2020-04" db="EMBL/GenBank/DDBJ databases">
        <authorList>
            <person name="Yin C."/>
        </authorList>
    </citation>
    <scope>NUCLEOTIDE SEQUENCE [LARGE SCALE GENOMIC DNA]</scope>
    <source>
        <strain evidence="2 3">Ae27</strain>
    </source>
</reference>
<feature type="chain" id="PRO_5032513215" description="DUF4595 domain-containing protein" evidence="1">
    <location>
        <begin position="27"/>
        <end position="283"/>
    </location>
</feature>
<dbReference type="AlphaFoldDB" id="A0A847RT06"/>
<keyword evidence="1" id="KW-0732">Signal</keyword>
<evidence type="ECO:0000313" key="2">
    <source>
        <dbReference type="EMBL" id="NLR66102.1"/>
    </source>
</evidence>
<dbReference type="PROSITE" id="PS51257">
    <property type="entry name" value="PROKAR_LIPOPROTEIN"/>
    <property type="match status" value="1"/>
</dbReference>
<accession>A0A847RT06</accession>
<proteinExistence type="predicted"/>
<evidence type="ECO:0008006" key="4">
    <source>
        <dbReference type="Google" id="ProtNLM"/>
    </source>
</evidence>
<organism evidence="2 3">
    <name type="scientific">Chitinophaga varians</name>
    <dbReference type="NCBI Taxonomy" id="2202339"/>
    <lineage>
        <taxon>Bacteria</taxon>
        <taxon>Pseudomonadati</taxon>
        <taxon>Bacteroidota</taxon>
        <taxon>Chitinophagia</taxon>
        <taxon>Chitinophagales</taxon>
        <taxon>Chitinophagaceae</taxon>
        <taxon>Chitinophaga</taxon>
    </lineage>
</organism>
<evidence type="ECO:0000313" key="3">
    <source>
        <dbReference type="Proteomes" id="UP000570474"/>
    </source>
</evidence>
<dbReference type="EMBL" id="JABAIA010000002">
    <property type="protein sequence ID" value="NLR66102.1"/>
    <property type="molecule type" value="Genomic_DNA"/>
</dbReference>
<gene>
    <name evidence="2" type="ORF">HGH92_17475</name>
</gene>